<dbReference type="Proteomes" id="UP000070501">
    <property type="component" value="Unassembled WGS sequence"/>
</dbReference>
<dbReference type="AlphaFoldDB" id="A0A136IT65"/>
<dbReference type="InParanoid" id="A0A136IT65"/>
<evidence type="ECO:0008006" key="4">
    <source>
        <dbReference type="Google" id="ProtNLM"/>
    </source>
</evidence>
<evidence type="ECO:0000313" key="2">
    <source>
        <dbReference type="EMBL" id="KXJ87966.1"/>
    </source>
</evidence>
<dbReference type="PANTHER" id="PTHR42085">
    <property type="entry name" value="F-BOX DOMAIN-CONTAINING PROTEIN"/>
    <property type="match status" value="1"/>
</dbReference>
<protein>
    <recommendedName>
        <fullName evidence="4">F-box domain-containing protein</fullName>
    </recommendedName>
</protein>
<keyword evidence="3" id="KW-1185">Reference proteome</keyword>
<evidence type="ECO:0000313" key="3">
    <source>
        <dbReference type="Proteomes" id="UP000070501"/>
    </source>
</evidence>
<dbReference type="InterPro" id="IPR038883">
    <property type="entry name" value="AN11006-like"/>
</dbReference>
<proteinExistence type="predicted"/>
<sequence>MELKKTKSLLLTLPAELRLQIYEHYLSDHLISPTHADNGSKEYTRPLHPQSPHGSRDRTYRWHAPLLRTCKTIERELRPMLASQTVLTIESYARKPTPRRCGLLFSRFTFTAAAQCNPAAIQRLHVRFIVEPLQKRARNSMSPYARFGPSRTEANKILSRICGLSKKAIKEIEIDLQIEDAKDWTDVPFSKQLRTSIESQLKCATMMCSELIALERLKLVGVFRKEWIDAIIAHGAPHLRVFRGRRHAPLMEDTGDDFELCRVLKMCTGLPKLRALNFTGVYQRQWLDEISQLFPSRVKVRRGQVILPARENPADDLEMGVRL</sequence>
<evidence type="ECO:0000256" key="1">
    <source>
        <dbReference type="SAM" id="MobiDB-lite"/>
    </source>
</evidence>
<name>A0A136IT65_9PEZI</name>
<dbReference type="PANTHER" id="PTHR42085:SF1">
    <property type="entry name" value="F-BOX DOMAIN-CONTAINING PROTEIN"/>
    <property type="match status" value="1"/>
</dbReference>
<feature type="region of interest" description="Disordered" evidence="1">
    <location>
        <begin position="37"/>
        <end position="58"/>
    </location>
</feature>
<organism evidence="2 3">
    <name type="scientific">Microdochium bolleyi</name>
    <dbReference type="NCBI Taxonomy" id="196109"/>
    <lineage>
        <taxon>Eukaryota</taxon>
        <taxon>Fungi</taxon>
        <taxon>Dikarya</taxon>
        <taxon>Ascomycota</taxon>
        <taxon>Pezizomycotina</taxon>
        <taxon>Sordariomycetes</taxon>
        <taxon>Xylariomycetidae</taxon>
        <taxon>Xylariales</taxon>
        <taxon>Microdochiaceae</taxon>
        <taxon>Microdochium</taxon>
    </lineage>
</organism>
<accession>A0A136IT65</accession>
<gene>
    <name evidence="2" type="ORF">Micbo1qcDRAFT_207723</name>
</gene>
<reference evidence="3" key="1">
    <citation type="submission" date="2016-02" db="EMBL/GenBank/DDBJ databases">
        <title>Draft genome sequence of Microdochium bolleyi, a fungal endophyte of beachgrass.</title>
        <authorList>
            <consortium name="DOE Joint Genome Institute"/>
            <person name="David A.S."/>
            <person name="May G."/>
            <person name="Haridas S."/>
            <person name="Lim J."/>
            <person name="Wang M."/>
            <person name="Labutti K."/>
            <person name="Lipzen A."/>
            <person name="Barry K."/>
            <person name="Grigoriev I.V."/>
        </authorList>
    </citation>
    <scope>NUCLEOTIDE SEQUENCE [LARGE SCALE GENOMIC DNA]</scope>
    <source>
        <strain evidence="3">J235TASD1</strain>
    </source>
</reference>
<dbReference type="EMBL" id="KQ964260">
    <property type="protein sequence ID" value="KXJ87966.1"/>
    <property type="molecule type" value="Genomic_DNA"/>
</dbReference>